<reference evidence="4 5" key="1">
    <citation type="submission" date="2015-02" db="EMBL/GenBank/DDBJ databases">
        <title>Evolution of amylase-binding proteins of oral streptococcal species.</title>
        <authorList>
            <person name="Haase E.M."/>
        </authorList>
    </citation>
    <scope>NUCLEOTIDE SEQUENCE [LARGE SCALE GENOMIC DNA]</scope>
    <source>
        <strain evidence="4 5">SK145</strain>
    </source>
</reference>
<accession>A0A0F2E0D7</accession>
<dbReference type="InterPro" id="IPR002495">
    <property type="entry name" value="Glyco_trans_8"/>
</dbReference>
<keyword evidence="2 4" id="KW-0808">Transferase</keyword>
<dbReference type="GO" id="GO:0046872">
    <property type="term" value="F:metal ion binding"/>
    <property type="evidence" value="ECO:0007669"/>
    <property type="project" value="UniProtKB-KW"/>
</dbReference>
<dbReference type="Proteomes" id="UP000033590">
    <property type="component" value="Unassembled WGS sequence"/>
</dbReference>
<keyword evidence="1" id="KW-0328">Glycosyltransferase</keyword>
<dbReference type="CDD" id="cd04194">
    <property type="entry name" value="GT8_A4GalT_like"/>
    <property type="match status" value="1"/>
</dbReference>
<dbReference type="InterPro" id="IPR050748">
    <property type="entry name" value="Glycosyltrans_8_dom-fam"/>
</dbReference>
<evidence type="ECO:0000256" key="1">
    <source>
        <dbReference type="ARBA" id="ARBA00022676"/>
    </source>
</evidence>
<dbReference type="EMBL" id="JYGS01000001">
    <property type="protein sequence ID" value="KJQ75715.1"/>
    <property type="molecule type" value="Genomic_DNA"/>
</dbReference>
<protein>
    <submittedName>
        <fullName evidence="4">Glycosyl transferase family protein</fullName>
    </submittedName>
</protein>
<organism evidence="4 5">
    <name type="scientific">Streptococcus mitis</name>
    <dbReference type="NCBI Taxonomy" id="28037"/>
    <lineage>
        <taxon>Bacteria</taxon>
        <taxon>Bacillati</taxon>
        <taxon>Bacillota</taxon>
        <taxon>Bacilli</taxon>
        <taxon>Lactobacillales</taxon>
        <taxon>Streptococcaceae</taxon>
        <taxon>Streptococcus</taxon>
        <taxon>Streptococcus mitis group</taxon>
    </lineage>
</organism>
<dbReference type="Pfam" id="PF01501">
    <property type="entry name" value="Glyco_transf_8"/>
    <property type="match status" value="1"/>
</dbReference>
<dbReference type="PATRIC" id="fig|28037.215.peg.190"/>
<proteinExistence type="predicted"/>
<name>A0A0F2E0D7_STRMT</name>
<dbReference type="PANTHER" id="PTHR13778:SF47">
    <property type="entry name" value="LIPOPOLYSACCHARIDE 1,3-GALACTOSYLTRANSFERASE"/>
    <property type="match status" value="1"/>
</dbReference>
<dbReference type="SUPFAM" id="SSF53448">
    <property type="entry name" value="Nucleotide-diphospho-sugar transferases"/>
    <property type="match status" value="1"/>
</dbReference>
<dbReference type="InterPro" id="IPR029044">
    <property type="entry name" value="Nucleotide-diphossugar_trans"/>
</dbReference>
<comment type="caution">
    <text evidence="4">The sequence shown here is derived from an EMBL/GenBank/DDBJ whole genome shotgun (WGS) entry which is preliminary data.</text>
</comment>
<evidence type="ECO:0000256" key="3">
    <source>
        <dbReference type="ARBA" id="ARBA00022723"/>
    </source>
</evidence>
<evidence type="ECO:0000313" key="4">
    <source>
        <dbReference type="EMBL" id="KJQ75715.1"/>
    </source>
</evidence>
<dbReference type="Gene3D" id="3.90.550.10">
    <property type="entry name" value="Spore Coat Polysaccharide Biosynthesis Protein SpsA, Chain A"/>
    <property type="match status" value="1"/>
</dbReference>
<dbReference type="PANTHER" id="PTHR13778">
    <property type="entry name" value="GLYCOSYLTRANSFERASE 8 DOMAIN-CONTAINING PROTEIN"/>
    <property type="match status" value="1"/>
</dbReference>
<dbReference type="GO" id="GO:0016757">
    <property type="term" value="F:glycosyltransferase activity"/>
    <property type="evidence" value="ECO:0007669"/>
    <property type="project" value="UniProtKB-KW"/>
</dbReference>
<evidence type="ECO:0000256" key="2">
    <source>
        <dbReference type="ARBA" id="ARBA00022679"/>
    </source>
</evidence>
<sequence>MNIVYATDNNFVDVLYASIKSLYNANHDLKINLWIIADNVSDENRNKINNLSQEYEQRKICWVDNVEIPYKLQLDRGSASAFSRLLLGSILPNNISKVLYLDSDIIVMNSLKELFDIDFKGNIVLGVADVFNKEYKKVLKIPKDKPIFNSGVMFIDLERWRKEQVENQLFKVIKDFDGKIIQGDQGVLNAVLYNSFKPISPKYNYMTIFEDMSYEEMITFKKPIKYYSKEEINQAKSQIVLRHFTTSFLSRRPWQEGSVVAHVDEFRHYYQGEYKIVRDDIFLKIFKIIPRKIAIQVVGIIQSKIRPKIYKILR</sequence>
<evidence type="ECO:0000313" key="5">
    <source>
        <dbReference type="Proteomes" id="UP000033590"/>
    </source>
</evidence>
<dbReference type="AlphaFoldDB" id="A0A0F2E0D7"/>
<gene>
    <name evidence="4" type="ORF">TZ93_00183</name>
</gene>
<dbReference type="RefSeq" id="WP_045604979.1">
    <property type="nucleotide sequence ID" value="NZ_JAHZPS010000015.1"/>
</dbReference>
<keyword evidence="3" id="KW-0479">Metal-binding</keyword>